<feature type="coiled-coil region" evidence="2">
    <location>
        <begin position="1107"/>
        <end position="1179"/>
    </location>
</feature>
<organism evidence="6 7">
    <name type="scientific">Macaca nemestrina</name>
    <name type="common">Pig-tailed macaque</name>
    <dbReference type="NCBI Taxonomy" id="9545"/>
    <lineage>
        <taxon>Eukaryota</taxon>
        <taxon>Metazoa</taxon>
        <taxon>Chordata</taxon>
        <taxon>Craniata</taxon>
        <taxon>Vertebrata</taxon>
        <taxon>Euteleostomi</taxon>
        <taxon>Mammalia</taxon>
        <taxon>Eutheria</taxon>
        <taxon>Euarchontoglires</taxon>
        <taxon>Primates</taxon>
        <taxon>Haplorrhini</taxon>
        <taxon>Catarrhini</taxon>
        <taxon>Cercopithecidae</taxon>
        <taxon>Cercopithecinae</taxon>
        <taxon>Macaca</taxon>
    </lineage>
</organism>
<sequence length="1418" mass="164437">MTASQQSRKNLEATYGIVRTGSRTLFEDRDSDSQDEVVVESLPTTSVKAQGFSHPTCQSPDPLPKPSHKSLANPGLIKEGPTKPAVGKKENGIDIIESAPLEQTNSDNLTYVDEVHKNNRSDMMSALGLGQEEDIESPWDSESISENFPQKYVDPLAGAAYQKEKNIGNEQAEDMFYIPSCMSGSRNFKMAKLEDTRNVGMPVAHMESPERYLHLKPAIEMKDSVPNKAGGMKDVQTSKAAERDLEVASEEEQEREESENNQPQVEEERKKHRNSEMEVSANIHDGATDNDEDDGLIQERRSGETDDQQFPRKENKEYASSGPALQMKAVKRTSKESVNSPVFEKAGLLTGGLLQVDDDSSLSEIDEDEERPSKKTSNEKNKVKNQIQSMDDVDDLTQSSETASEDCELPRSSYKNFMLLIEQLGMECKDSVSLLKIQDAALSCERLLELKKNHCELLTVKIKKMEDKVNVLQKELSETKEIKSQLEHQKVEWERELCSLRFSLNQEEEKRRNADMLYEKIREQLRRKEEQYRKEVEVKQQLELSLQTLEMELRTVKSNLNQVIQERNDTQRQLSREQNARMLQDGILTNHLSKQKEIEMTQRKMNSETSHSHEEEDLLHKNSMLQEEIAMLRLEIDTIKNQNQEKEKKCFEDLEIVKEKNEDLQKTIKQNEETLTQTISQYNGRLSVLTAENTMLNSKLESEKQSKERLEAEVESYRSRLAAAIHDRDQSETSKRDLELAFQRARDEWSRLQDKMNFDASHLKDNNEILSQQLFKTESKLNSLEIELHHTRDTLREKTLGLERVQKDLSQTQCQMKEMEQKYQNEQVKVNKYIGKQESVEERLSQLQSENMLLRQQLDDAHNKADNKEKTVINIQDQFHAIVQKLQAESEKQSLLLEERNKELISECNHLKERQYQYENEKAEREVVVRQLQQELADTLKKQSMSEASLEVTSRYRINLEDETQDLKKKLGQIRNQLQEAQDRHTEAVRCAEKMQDHKQKLEKDNAKLKVTIKKQMDKIEELQKNLLNANLSEDEKEQLKKLMELKQSLECNLDQEMKKNVELEREITGFKNLLKMTRKKLNEYENGELSFHGDLKSSQFEMDIQINKLKHKIDDLTADLETAGSKCLHLDTKNQVLQQELLSMKTIQKKCEKLQKNKKKLEQEVVNLRSHIERNMVELGQVKQYKQEIEERARQEIVEKLKEVNLFLQAQAASQENLEQLRENNFASMKSQMELRIKDLESELSKIKTSQEDFNKTELEKYKQLYLDELKVRKSLSNKLNKTNERLAEVSTKLLVEKQQSRSLFTTLTTRPVMEPPCVGNLNNSLDHNRKLIPRENLVISSSNPRTSNNSVENYLSKMQQELENNITRELEEAAAELESGSIASPLGSTDESNLNQDLVWKASREYVQVLKKNYMI</sequence>
<reference evidence="6" key="1">
    <citation type="submission" date="2025-08" db="UniProtKB">
        <authorList>
            <consortium name="Ensembl"/>
        </authorList>
    </citation>
    <scope>IDENTIFICATION</scope>
</reference>
<evidence type="ECO:0000313" key="6">
    <source>
        <dbReference type="Ensembl" id="ENSMNEP00000021235.1"/>
    </source>
</evidence>
<feature type="compositionally biased region" description="Polar residues" evidence="3">
    <location>
        <begin position="43"/>
        <end position="59"/>
    </location>
</feature>
<dbReference type="InterPro" id="IPR021885">
    <property type="entry name" value="DUF3496"/>
</dbReference>
<feature type="compositionally biased region" description="Acidic residues" evidence="3">
    <location>
        <begin position="359"/>
        <end position="370"/>
    </location>
</feature>
<feature type="coiled-coil region" evidence="2">
    <location>
        <begin position="957"/>
        <end position="1081"/>
    </location>
</feature>
<dbReference type="Proteomes" id="UP000233120">
    <property type="component" value="Unassembled WGS sequence"/>
</dbReference>
<dbReference type="InterPro" id="IPR039497">
    <property type="entry name" value="CC144C-like_CC_dom"/>
</dbReference>
<feature type="coiled-coil region" evidence="2">
    <location>
        <begin position="455"/>
        <end position="580"/>
    </location>
</feature>
<feature type="region of interest" description="Disordered" evidence="3">
    <location>
        <begin position="359"/>
        <end position="407"/>
    </location>
</feature>
<evidence type="ECO:0000256" key="1">
    <source>
        <dbReference type="ARBA" id="ARBA00023054"/>
    </source>
</evidence>
<feature type="region of interest" description="Disordered" evidence="3">
    <location>
        <begin position="43"/>
        <end position="88"/>
    </location>
</feature>
<reference evidence="6" key="2">
    <citation type="submission" date="2025-09" db="UniProtKB">
        <authorList>
            <consortium name="Ensembl"/>
        </authorList>
    </citation>
    <scope>IDENTIFICATION</scope>
</reference>
<keyword evidence="1 2" id="KW-0175">Coiled coil</keyword>
<feature type="domain" description="DUF3496" evidence="4">
    <location>
        <begin position="1231"/>
        <end position="1338"/>
    </location>
</feature>
<feature type="region of interest" description="Disordered" evidence="3">
    <location>
        <begin position="224"/>
        <end position="338"/>
    </location>
</feature>
<dbReference type="Bgee" id="ENSMNEG00000034377">
    <property type="expression patterns" value="Expressed in liver and 12 other cell types or tissues"/>
</dbReference>
<evidence type="ECO:0000259" key="5">
    <source>
        <dbReference type="Pfam" id="PF14915"/>
    </source>
</evidence>
<feature type="domain" description="CCDC144C-like coiled-coil" evidence="5">
    <location>
        <begin position="502"/>
        <end position="977"/>
    </location>
</feature>
<evidence type="ECO:0000256" key="3">
    <source>
        <dbReference type="SAM" id="MobiDB-lite"/>
    </source>
</evidence>
<evidence type="ECO:0000256" key="2">
    <source>
        <dbReference type="SAM" id="Coils"/>
    </source>
</evidence>
<dbReference type="Pfam" id="PF14915">
    <property type="entry name" value="CCDC144C"/>
    <property type="match status" value="1"/>
</dbReference>
<name>A0A2K6CC50_MACNE</name>
<dbReference type="SUPFAM" id="SSF57997">
    <property type="entry name" value="Tropomyosin"/>
    <property type="match status" value="1"/>
</dbReference>
<evidence type="ECO:0000259" key="4">
    <source>
        <dbReference type="Pfam" id="PF12001"/>
    </source>
</evidence>
<dbReference type="GeneTree" id="ENSGT00940000162459"/>
<dbReference type="InterPro" id="IPR050657">
    <property type="entry name" value="Ankyrin_repeat_domain"/>
</dbReference>
<dbReference type="Pfam" id="PF12001">
    <property type="entry name" value="DUF3496"/>
    <property type="match status" value="1"/>
</dbReference>
<protein>
    <submittedName>
        <fullName evidence="6">Ankyrin repeat domain containing 26</fullName>
    </submittedName>
</protein>
<feature type="compositionally biased region" description="Acidic residues" evidence="3">
    <location>
        <begin position="247"/>
        <end position="259"/>
    </location>
</feature>
<proteinExistence type="predicted"/>
<evidence type="ECO:0000313" key="7">
    <source>
        <dbReference type="Proteomes" id="UP000233120"/>
    </source>
</evidence>
<accession>A0A2K6CC50</accession>
<feature type="compositionally biased region" description="Basic and acidic residues" evidence="3">
    <location>
        <begin position="297"/>
        <end position="317"/>
    </location>
</feature>
<feature type="coiled-coil region" evidence="2">
    <location>
        <begin position="615"/>
        <end position="921"/>
    </location>
</feature>
<dbReference type="PANTHER" id="PTHR24147">
    <property type="entry name" value="ANKYRIN REPEAT DOMAIN 36-RELATED"/>
    <property type="match status" value="1"/>
</dbReference>
<gene>
    <name evidence="6" type="primary">ANKRD26</name>
</gene>
<feature type="compositionally biased region" description="Basic and acidic residues" evidence="3">
    <location>
        <begin position="371"/>
        <end position="382"/>
    </location>
</feature>
<dbReference type="Ensembl" id="ENSMNET00000045484.1">
    <property type="protein sequence ID" value="ENSMNEP00000021235.1"/>
    <property type="gene ID" value="ENSMNEG00000034377.1"/>
</dbReference>
<feature type="coiled-coil region" evidence="2">
    <location>
        <begin position="1231"/>
        <end position="1294"/>
    </location>
</feature>
<dbReference type="PANTHER" id="PTHR24147:SF60">
    <property type="entry name" value="ANKYRIN REPEAT DOMAIN-CONTAINING PROTEIN 26-RELATED"/>
    <property type="match status" value="1"/>
</dbReference>
<dbReference type="OMA" id="QCQMKEV"/>
<keyword evidence="7" id="KW-1185">Reference proteome</keyword>